<reference evidence="2" key="1">
    <citation type="journal article" date="2019" name="Int. J. Syst. Evol. Microbiol.">
        <title>The Global Catalogue of Microorganisms (GCM) 10K type strain sequencing project: providing services to taxonomists for standard genome sequencing and annotation.</title>
        <authorList>
            <consortium name="The Broad Institute Genomics Platform"/>
            <consortium name="The Broad Institute Genome Sequencing Center for Infectious Disease"/>
            <person name="Wu L."/>
            <person name="Ma J."/>
        </authorList>
    </citation>
    <scope>NUCLEOTIDE SEQUENCE [LARGE SCALE GENOMIC DNA]</scope>
    <source>
        <strain evidence="2">CGMCC 1.15111</strain>
    </source>
</reference>
<proteinExistence type="predicted"/>
<dbReference type="EMBL" id="BNAG01000003">
    <property type="protein sequence ID" value="GHE64947.1"/>
    <property type="molecule type" value="Genomic_DNA"/>
</dbReference>
<organism evidence="1 2">
    <name type="scientific">Roseivirga thermotolerans</name>
    <dbReference type="NCBI Taxonomy" id="1758176"/>
    <lineage>
        <taxon>Bacteria</taxon>
        <taxon>Pseudomonadati</taxon>
        <taxon>Bacteroidota</taxon>
        <taxon>Cytophagia</taxon>
        <taxon>Cytophagales</taxon>
        <taxon>Roseivirgaceae</taxon>
        <taxon>Roseivirga</taxon>
    </lineage>
</organism>
<accession>A0ABQ3I7B4</accession>
<evidence type="ECO:0000313" key="2">
    <source>
        <dbReference type="Proteomes" id="UP000658258"/>
    </source>
</evidence>
<keyword evidence="2" id="KW-1185">Reference proteome</keyword>
<dbReference type="RefSeq" id="WP_189630113.1">
    <property type="nucleotide sequence ID" value="NZ_BNAG01000003.1"/>
</dbReference>
<sequence>MSELMRKADRREDTNFDKIWRWYYEPAEIELNGEQEKLRLRWDHIWKLMGNFISPTQIIKKQVKEYPDITERTAWMDLRNAKALFGDPTNQNRMAERLRLNEWIIKGLETAFLGGDLKSYARLIDQYRRNNLLDKDDSDSLADLLKYFQPHTFVLSDKDPEELKKEADELMNDVPAVDADFTLVSDDESEAG</sequence>
<name>A0ABQ3I7B4_9BACT</name>
<protein>
    <submittedName>
        <fullName evidence="1">Uncharacterized protein</fullName>
    </submittedName>
</protein>
<evidence type="ECO:0000313" key="1">
    <source>
        <dbReference type="EMBL" id="GHE64947.1"/>
    </source>
</evidence>
<gene>
    <name evidence="1" type="ORF">GCM10011340_19950</name>
</gene>
<comment type="caution">
    <text evidence="1">The sequence shown here is derived from an EMBL/GenBank/DDBJ whole genome shotgun (WGS) entry which is preliminary data.</text>
</comment>
<dbReference type="Proteomes" id="UP000658258">
    <property type="component" value="Unassembled WGS sequence"/>
</dbReference>